<dbReference type="PANTHER" id="PTHR43792:SF1">
    <property type="entry name" value="N-ACETYLTRANSFERASE DOMAIN-CONTAINING PROTEIN"/>
    <property type="match status" value="1"/>
</dbReference>
<evidence type="ECO:0000313" key="2">
    <source>
        <dbReference type="EMBL" id="PTX54425.1"/>
    </source>
</evidence>
<dbReference type="EMBL" id="QBKS01000002">
    <property type="protein sequence ID" value="PTX54425.1"/>
    <property type="molecule type" value="Genomic_DNA"/>
</dbReference>
<dbReference type="Proteomes" id="UP000243978">
    <property type="component" value="Unassembled WGS sequence"/>
</dbReference>
<keyword evidence="3" id="KW-1185">Reference proteome</keyword>
<dbReference type="Pfam" id="PF13302">
    <property type="entry name" value="Acetyltransf_3"/>
    <property type="match status" value="1"/>
</dbReference>
<keyword evidence="2" id="KW-0808">Transferase</keyword>
<feature type="domain" description="N-acetyltransferase" evidence="1">
    <location>
        <begin position="15"/>
        <end position="173"/>
    </location>
</feature>
<gene>
    <name evidence="2" type="ORF">C8N43_3240</name>
</gene>
<dbReference type="OrthoDB" id="6293260at2"/>
<organism evidence="2 3">
    <name type="scientific">Litoreibacter ponti</name>
    <dbReference type="NCBI Taxonomy" id="1510457"/>
    <lineage>
        <taxon>Bacteria</taxon>
        <taxon>Pseudomonadati</taxon>
        <taxon>Pseudomonadota</taxon>
        <taxon>Alphaproteobacteria</taxon>
        <taxon>Rhodobacterales</taxon>
        <taxon>Roseobacteraceae</taxon>
        <taxon>Litoreibacter</taxon>
    </lineage>
</organism>
<dbReference type="GO" id="GO:0016747">
    <property type="term" value="F:acyltransferase activity, transferring groups other than amino-acyl groups"/>
    <property type="evidence" value="ECO:0007669"/>
    <property type="project" value="InterPro"/>
</dbReference>
<name>A0A2T6BED7_9RHOB</name>
<evidence type="ECO:0000313" key="3">
    <source>
        <dbReference type="Proteomes" id="UP000243978"/>
    </source>
</evidence>
<proteinExistence type="predicted"/>
<evidence type="ECO:0000259" key="1">
    <source>
        <dbReference type="PROSITE" id="PS51186"/>
    </source>
</evidence>
<dbReference type="InterPro" id="IPR016181">
    <property type="entry name" value="Acyl_CoA_acyltransferase"/>
</dbReference>
<dbReference type="PROSITE" id="PS51186">
    <property type="entry name" value="GNAT"/>
    <property type="match status" value="1"/>
</dbReference>
<accession>A0A2T6BED7</accession>
<dbReference type="RefSeq" id="WP_107846757.1">
    <property type="nucleotide sequence ID" value="NZ_QBKS01000002.1"/>
</dbReference>
<dbReference type="PANTHER" id="PTHR43792">
    <property type="entry name" value="GNAT FAMILY, PUTATIVE (AFU_ORTHOLOGUE AFUA_3G00765)-RELATED-RELATED"/>
    <property type="match status" value="1"/>
</dbReference>
<sequence>MSVQFATPTLETARLTLRGFRASDAETFVAAFGHDRMQYAGGPMTPKLAWRHFASNIGHWVVRGFGMFIVTAKGSDTPMGIVGHWFPHGWAEREVGWVLFNAEDEGKGYAFEAADACVDHAFGALGWDTAVSYIAPENAGSIKLAERLGATLDPDALLPETTTPCLIYRHPHRRTA</sequence>
<dbReference type="SUPFAM" id="SSF55729">
    <property type="entry name" value="Acyl-CoA N-acyltransferases (Nat)"/>
    <property type="match status" value="1"/>
</dbReference>
<comment type="caution">
    <text evidence="2">The sequence shown here is derived from an EMBL/GenBank/DDBJ whole genome shotgun (WGS) entry which is preliminary data.</text>
</comment>
<dbReference type="InterPro" id="IPR051531">
    <property type="entry name" value="N-acetyltransferase"/>
</dbReference>
<dbReference type="InterPro" id="IPR000182">
    <property type="entry name" value="GNAT_dom"/>
</dbReference>
<dbReference type="AlphaFoldDB" id="A0A2T6BED7"/>
<protein>
    <submittedName>
        <fullName evidence="2">RimJ/RimL family protein N-acetyltransferase</fullName>
    </submittedName>
</protein>
<dbReference type="Gene3D" id="3.40.630.30">
    <property type="match status" value="1"/>
</dbReference>
<reference evidence="2 3" key="1">
    <citation type="submission" date="2018-04" db="EMBL/GenBank/DDBJ databases">
        <title>Genomic Encyclopedia of Archaeal and Bacterial Type Strains, Phase II (KMG-II): from individual species to whole genera.</title>
        <authorList>
            <person name="Goeker M."/>
        </authorList>
    </citation>
    <scope>NUCLEOTIDE SEQUENCE [LARGE SCALE GENOMIC DNA]</scope>
    <source>
        <strain evidence="2 3">DSM 100977</strain>
    </source>
</reference>